<gene>
    <name evidence="2" type="ORF">F3W81_19570</name>
</gene>
<evidence type="ECO:0000313" key="3">
    <source>
        <dbReference type="Proteomes" id="UP000594118"/>
    </source>
</evidence>
<dbReference type="Proteomes" id="UP000594118">
    <property type="component" value="Chromosome"/>
</dbReference>
<protein>
    <submittedName>
        <fullName evidence="2">Uncharacterized protein</fullName>
    </submittedName>
</protein>
<dbReference type="EMBL" id="CP045201">
    <property type="protein sequence ID" value="QOL82830.1"/>
    <property type="molecule type" value="Genomic_DNA"/>
</dbReference>
<keyword evidence="1" id="KW-0732">Signal</keyword>
<dbReference type="RefSeq" id="WP_193081188.1">
    <property type="nucleotide sequence ID" value="NZ_CP045201.1"/>
</dbReference>
<dbReference type="KEGG" id="pshq:F3W81_19570"/>
<name>A0A7L9WUR5_9RHOB</name>
<reference evidence="2 3" key="1">
    <citation type="submission" date="2019-10" db="EMBL/GenBank/DDBJ databases">
        <title>Pseudopuniceibacterium sp. HQ09 islated from Antarctica.</title>
        <authorList>
            <person name="Liao L."/>
            <person name="Su S."/>
            <person name="Chen B."/>
            <person name="Yu Y."/>
        </authorList>
    </citation>
    <scope>NUCLEOTIDE SEQUENCE [LARGE SCALE GENOMIC DNA]</scope>
    <source>
        <strain evidence="2 3">HQ09</strain>
    </source>
</reference>
<dbReference type="AlphaFoldDB" id="A0A7L9WUR5"/>
<feature type="signal peptide" evidence="1">
    <location>
        <begin position="1"/>
        <end position="24"/>
    </location>
</feature>
<evidence type="ECO:0000313" key="2">
    <source>
        <dbReference type="EMBL" id="QOL82830.1"/>
    </source>
</evidence>
<keyword evidence="3" id="KW-1185">Reference proteome</keyword>
<proteinExistence type="predicted"/>
<accession>A0A7L9WUR5</accession>
<evidence type="ECO:0000256" key="1">
    <source>
        <dbReference type="SAM" id="SignalP"/>
    </source>
</evidence>
<sequence>MMKNIVRFSAVVALSLAAVSPAFAGGSSVVNSTGTATSSQLASSGVVTAAFSGAVVVAPGAPAGINFQSAFVEFYGFNPGEPTTASAPDAVTLSFAE</sequence>
<feature type="chain" id="PRO_5032388425" evidence="1">
    <location>
        <begin position="25"/>
        <end position="97"/>
    </location>
</feature>
<organism evidence="2 3">
    <name type="scientific">Pseudooceanicola spongiae</name>
    <dbReference type="NCBI Taxonomy" id="2613965"/>
    <lineage>
        <taxon>Bacteria</taxon>
        <taxon>Pseudomonadati</taxon>
        <taxon>Pseudomonadota</taxon>
        <taxon>Alphaproteobacteria</taxon>
        <taxon>Rhodobacterales</taxon>
        <taxon>Paracoccaceae</taxon>
        <taxon>Pseudooceanicola</taxon>
    </lineage>
</organism>